<gene>
    <name evidence="3" type="ORF">D4Q52_06890</name>
</gene>
<keyword evidence="2" id="KW-0143">Chaperone</keyword>
<evidence type="ECO:0000313" key="3">
    <source>
        <dbReference type="EMBL" id="RJF76332.1"/>
    </source>
</evidence>
<dbReference type="PANTHER" id="PTHR33620:SF1">
    <property type="entry name" value="UREASE ACCESSORY PROTEIN F"/>
    <property type="match status" value="1"/>
</dbReference>
<proteinExistence type="predicted"/>
<comment type="caution">
    <text evidence="3">The sequence shown here is derived from an EMBL/GenBank/DDBJ whole genome shotgun (WGS) entry which is preliminary data.</text>
</comment>
<sequence length="222" mass="23334">MRSALLAIWQADSGFPNGSFAFSYGIEAIAALRGGFTPEALTALIDTVLRQRWATFDRLFVLRAFAAGDDLPAIGALDRQCDAMNLLAPHRDGSRRNGSSFVASHARLGSDTAIRLRAAIASGDCLGHLPVMQGAVWRALEFDAASAQLASGYVTASGIAAAAVRLGAIGALQAQRALQASLVTIETLIEQGDAAAEPASFVPFIDIAAARHVRADLRLFVN</sequence>
<dbReference type="PIRSF" id="PIRSF009467">
    <property type="entry name" value="Ureas_acces_UreF"/>
    <property type="match status" value="1"/>
</dbReference>
<dbReference type="AlphaFoldDB" id="A0A418VJJ3"/>
<dbReference type="Pfam" id="PF01730">
    <property type="entry name" value="UreF"/>
    <property type="match status" value="1"/>
</dbReference>
<organism evidence="3 4">
    <name type="scientific">Rhodopseudomonas palustris</name>
    <dbReference type="NCBI Taxonomy" id="1076"/>
    <lineage>
        <taxon>Bacteria</taxon>
        <taxon>Pseudomonadati</taxon>
        <taxon>Pseudomonadota</taxon>
        <taxon>Alphaproteobacteria</taxon>
        <taxon>Hyphomicrobiales</taxon>
        <taxon>Nitrobacteraceae</taxon>
        <taxon>Rhodopseudomonas</taxon>
    </lineage>
</organism>
<evidence type="ECO:0000256" key="1">
    <source>
        <dbReference type="ARBA" id="ARBA00022988"/>
    </source>
</evidence>
<evidence type="ECO:0000256" key="2">
    <source>
        <dbReference type="ARBA" id="ARBA00023186"/>
    </source>
</evidence>
<keyword evidence="1" id="KW-0996">Nickel insertion</keyword>
<dbReference type="RefSeq" id="WP_119855801.1">
    <property type="nucleotide sequence ID" value="NZ_QYYD01000005.1"/>
</dbReference>
<name>A0A418VJJ3_RHOPL</name>
<dbReference type="Gene3D" id="1.10.4190.10">
    <property type="entry name" value="Urease accessory protein UreF"/>
    <property type="match status" value="1"/>
</dbReference>
<dbReference type="InterPro" id="IPR002639">
    <property type="entry name" value="UreF"/>
</dbReference>
<dbReference type="Proteomes" id="UP000285523">
    <property type="component" value="Unassembled WGS sequence"/>
</dbReference>
<dbReference type="PANTHER" id="PTHR33620">
    <property type="entry name" value="UREASE ACCESSORY PROTEIN F"/>
    <property type="match status" value="1"/>
</dbReference>
<dbReference type="InterPro" id="IPR038277">
    <property type="entry name" value="UreF_sf"/>
</dbReference>
<evidence type="ECO:0000313" key="4">
    <source>
        <dbReference type="Proteomes" id="UP000285523"/>
    </source>
</evidence>
<protein>
    <submittedName>
        <fullName evidence="3">Urease accessory protein UreF</fullName>
    </submittedName>
</protein>
<dbReference type="GO" id="GO:0016151">
    <property type="term" value="F:nickel cation binding"/>
    <property type="evidence" value="ECO:0007669"/>
    <property type="project" value="InterPro"/>
</dbReference>
<dbReference type="EMBL" id="QYYD01000005">
    <property type="protein sequence ID" value="RJF76332.1"/>
    <property type="molecule type" value="Genomic_DNA"/>
</dbReference>
<dbReference type="OrthoDB" id="9798772at2"/>
<accession>A0A418VJJ3</accession>
<reference evidence="3 4" key="1">
    <citation type="submission" date="2018-09" db="EMBL/GenBank/DDBJ databases">
        <title>Draft genome sequence of Rhodopseudomonas palustris 2.1.18.</title>
        <authorList>
            <person name="Robertson S.L."/>
            <person name="Meyer T.E."/>
            <person name="Kyndt J.A."/>
        </authorList>
    </citation>
    <scope>NUCLEOTIDE SEQUENCE [LARGE SCALE GENOMIC DNA]</scope>
    <source>
        <strain evidence="3 4">2.1.18</strain>
    </source>
</reference>